<name>A0A963YX97_9PROT</name>
<dbReference type="InterPro" id="IPR036397">
    <property type="entry name" value="RNaseH_sf"/>
</dbReference>
<dbReference type="PROSITE" id="PS50994">
    <property type="entry name" value="INTEGRASE"/>
    <property type="match status" value="1"/>
</dbReference>
<dbReference type="AlphaFoldDB" id="A0A963YX97"/>
<sequence>TLADVVVVTESDRRSLGRPWLTLAIDVATRMVVGFHLSLDKPSAVAVALVLSQVVLPKDRYLAGRGVDLDWPVSGLPQRLHLDNAKEFRSQALRRGASQYGIEIDYRPPATPHFGGHIERLIGTMMGALRILPGATGRSVAERGDDPEGTAVLSLDELETWLVHQIAGVYHHTLHSSLGKPPITAWREAV</sequence>
<evidence type="ECO:0000313" key="3">
    <source>
        <dbReference type="Proteomes" id="UP000708298"/>
    </source>
</evidence>
<accession>A0A963YX97</accession>
<reference evidence="2" key="1">
    <citation type="journal article" date="2021" name="Microorganisms">
        <title>Acidisoma silvae sp. nov. and Acidisomacellulosilytica sp. nov., Two Acidophilic Bacteria Isolated from Decaying Wood, Hydrolyzing Cellulose and Producing Poly-3-hydroxybutyrate.</title>
        <authorList>
            <person name="Mieszkin S."/>
            <person name="Pouder E."/>
            <person name="Uroz S."/>
            <person name="Simon-Colin C."/>
            <person name="Alain K."/>
        </authorList>
    </citation>
    <scope>NUCLEOTIDE SEQUENCE</scope>
    <source>
        <strain evidence="2">HW T2.11</strain>
    </source>
</reference>
<protein>
    <submittedName>
        <fullName evidence="2">Transposase</fullName>
    </submittedName>
</protein>
<dbReference type="EMBL" id="JAESVB010000078">
    <property type="protein sequence ID" value="MCB8878590.1"/>
    <property type="molecule type" value="Genomic_DNA"/>
</dbReference>
<dbReference type="Gene3D" id="3.30.420.10">
    <property type="entry name" value="Ribonuclease H-like superfamily/Ribonuclease H"/>
    <property type="match status" value="1"/>
</dbReference>
<reference evidence="2" key="2">
    <citation type="submission" date="2021-01" db="EMBL/GenBank/DDBJ databases">
        <authorList>
            <person name="Mieszkin S."/>
            <person name="Pouder E."/>
            <person name="Alain K."/>
        </authorList>
    </citation>
    <scope>NUCLEOTIDE SEQUENCE</scope>
    <source>
        <strain evidence="2">HW T2.11</strain>
    </source>
</reference>
<feature type="domain" description="Integrase catalytic" evidence="1">
    <location>
        <begin position="1"/>
        <end position="190"/>
    </location>
</feature>
<dbReference type="InterPro" id="IPR001584">
    <property type="entry name" value="Integrase_cat-core"/>
</dbReference>
<evidence type="ECO:0000259" key="1">
    <source>
        <dbReference type="PROSITE" id="PS50994"/>
    </source>
</evidence>
<proteinExistence type="predicted"/>
<dbReference type="RefSeq" id="WP_227324222.1">
    <property type="nucleotide sequence ID" value="NZ_JAESVB010000078.1"/>
</dbReference>
<keyword evidence="3" id="KW-1185">Reference proteome</keyword>
<dbReference type="Proteomes" id="UP000708298">
    <property type="component" value="Unassembled WGS sequence"/>
</dbReference>
<organism evidence="2 3">
    <name type="scientific">Acidisoma silvae</name>
    <dbReference type="NCBI Taxonomy" id="2802396"/>
    <lineage>
        <taxon>Bacteria</taxon>
        <taxon>Pseudomonadati</taxon>
        <taxon>Pseudomonadota</taxon>
        <taxon>Alphaproteobacteria</taxon>
        <taxon>Acetobacterales</taxon>
        <taxon>Acidocellaceae</taxon>
        <taxon>Acidisoma</taxon>
    </lineage>
</organism>
<dbReference type="GO" id="GO:0015074">
    <property type="term" value="P:DNA integration"/>
    <property type="evidence" value="ECO:0007669"/>
    <property type="project" value="InterPro"/>
</dbReference>
<dbReference type="InterPro" id="IPR012337">
    <property type="entry name" value="RNaseH-like_sf"/>
</dbReference>
<evidence type="ECO:0000313" key="2">
    <source>
        <dbReference type="EMBL" id="MCB8878590.1"/>
    </source>
</evidence>
<comment type="caution">
    <text evidence="2">The sequence shown here is derived from an EMBL/GenBank/DDBJ whole genome shotgun (WGS) entry which is preliminary data.</text>
</comment>
<feature type="non-terminal residue" evidence="2">
    <location>
        <position position="1"/>
    </location>
</feature>
<dbReference type="GO" id="GO:0003676">
    <property type="term" value="F:nucleic acid binding"/>
    <property type="evidence" value="ECO:0007669"/>
    <property type="project" value="InterPro"/>
</dbReference>
<feature type="non-terminal residue" evidence="2">
    <location>
        <position position="190"/>
    </location>
</feature>
<gene>
    <name evidence="2" type="ORF">ASILVAE211_25705</name>
</gene>
<dbReference type="SUPFAM" id="SSF53098">
    <property type="entry name" value="Ribonuclease H-like"/>
    <property type="match status" value="1"/>
</dbReference>